<organism evidence="3 4">
    <name type="scientific">Salinimonas iocasae</name>
    <dbReference type="NCBI Taxonomy" id="2572577"/>
    <lineage>
        <taxon>Bacteria</taxon>
        <taxon>Pseudomonadati</taxon>
        <taxon>Pseudomonadota</taxon>
        <taxon>Gammaproteobacteria</taxon>
        <taxon>Alteromonadales</taxon>
        <taxon>Alteromonadaceae</taxon>
        <taxon>Alteromonas/Salinimonas group</taxon>
        <taxon>Salinimonas</taxon>
    </lineage>
</organism>
<dbReference type="SUPFAM" id="SSF46955">
    <property type="entry name" value="Putative DNA-binding domain"/>
    <property type="match status" value="1"/>
</dbReference>
<dbReference type="AlphaFoldDB" id="A0A5B7YHM9"/>
<dbReference type="PANTHER" id="PTHR30204">
    <property type="entry name" value="REDOX-CYCLING DRUG-SENSING TRANSCRIPTIONAL ACTIVATOR SOXR"/>
    <property type="match status" value="1"/>
</dbReference>
<evidence type="ECO:0000259" key="2">
    <source>
        <dbReference type="PROSITE" id="PS50937"/>
    </source>
</evidence>
<dbReference type="KEGG" id="salk:FBQ74_16245"/>
<evidence type="ECO:0000256" key="1">
    <source>
        <dbReference type="ARBA" id="ARBA00023125"/>
    </source>
</evidence>
<dbReference type="Proteomes" id="UP000304912">
    <property type="component" value="Chromosome"/>
</dbReference>
<dbReference type="SMART" id="SM00422">
    <property type="entry name" value="HTH_MERR"/>
    <property type="match status" value="1"/>
</dbReference>
<dbReference type="Pfam" id="PF13411">
    <property type="entry name" value="MerR_1"/>
    <property type="match status" value="1"/>
</dbReference>
<dbReference type="Gene3D" id="1.10.1660.10">
    <property type="match status" value="1"/>
</dbReference>
<accession>A0A5B7YHM9</accession>
<dbReference type="RefSeq" id="WP_139757657.1">
    <property type="nucleotide sequence ID" value="NZ_CP039852.1"/>
</dbReference>
<dbReference type="CDD" id="cd01106">
    <property type="entry name" value="HTH_TipAL-Mta"/>
    <property type="match status" value="1"/>
</dbReference>
<reference evidence="3 4" key="1">
    <citation type="submission" date="2019-04" db="EMBL/GenBank/DDBJ databases">
        <title>Salinimonas iocasae sp. nov., a halophilic bacterium isolated from the outer tube casing of tubeworms in Okinawa Trough.</title>
        <authorList>
            <person name="Zhang H."/>
            <person name="Wang H."/>
            <person name="Li C."/>
        </authorList>
    </citation>
    <scope>NUCLEOTIDE SEQUENCE [LARGE SCALE GENOMIC DNA]</scope>
    <source>
        <strain evidence="3 4">KX18D6</strain>
    </source>
</reference>
<dbReference type="EMBL" id="CP039852">
    <property type="protein sequence ID" value="QCZ94926.1"/>
    <property type="molecule type" value="Genomic_DNA"/>
</dbReference>
<dbReference type="InterPro" id="IPR009061">
    <property type="entry name" value="DNA-bd_dom_put_sf"/>
</dbReference>
<dbReference type="GO" id="GO:0003700">
    <property type="term" value="F:DNA-binding transcription factor activity"/>
    <property type="evidence" value="ECO:0007669"/>
    <property type="project" value="InterPro"/>
</dbReference>
<dbReference type="InterPro" id="IPR047057">
    <property type="entry name" value="MerR_fam"/>
</dbReference>
<proteinExistence type="predicted"/>
<sequence>MSENKTYQVKELGELAKVSIRTLHYYDQIGILKAKRNLDNGYRFYTLDDAVRLQQIVFYRQLDFSLDEIRSMITTSKPLIESLRAQHSALIQRQTETQLIIENLEIAMGALRGEQNIDILFSSLSDERAKNWKANLLEADKKGGGKIAQAYSNFSESEMAVMSDESAKWCKKYADIVSLKPSDKSVQSLIGEAYIMVNKVMDKVMPEQRDKYLDRKGFREYAKVTRENRIIYEMHEEYARGFAEHLYLAMLFFCDNELKENRNNWKERVYAKR</sequence>
<evidence type="ECO:0000313" key="4">
    <source>
        <dbReference type="Proteomes" id="UP000304912"/>
    </source>
</evidence>
<gene>
    <name evidence="3" type="ORF">FBQ74_16245</name>
</gene>
<dbReference type="PANTHER" id="PTHR30204:SF90">
    <property type="entry name" value="HTH-TYPE TRANSCRIPTIONAL ACTIVATOR MTA"/>
    <property type="match status" value="1"/>
</dbReference>
<dbReference type="GO" id="GO:0003677">
    <property type="term" value="F:DNA binding"/>
    <property type="evidence" value="ECO:0007669"/>
    <property type="project" value="UniProtKB-KW"/>
</dbReference>
<dbReference type="OrthoDB" id="9802944at2"/>
<dbReference type="PROSITE" id="PS50937">
    <property type="entry name" value="HTH_MERR_2"/>
    <property type="match status" value="1"/>
</dbReference>
<keyword evidence="1" id="KW-0238">DNA-binding</keyword>
<name>A0A5B7YHM9_9ALTE</name>
<dbReference type="InterPro" id="IPR000551">
    <property type="entry name" value="MerR-type_HTH_dom"/>
</dbReference>
<evidence type="ECO:0000313" key="3">
    <source>
        <dbReference type="EMBL" id="QCZ94926.1"/>
    </source>
</evidence>
<keyword evidence="4" id="KW-1185">Reference proteome</keyword>
<protein>
    <submittedName>
        <fullName evidence="3">MerR family transcriptional regulator</fullName>
    </submittedName>
</protein>
<feature type="domain" description="HTH merR-type" evidence="2">
    <location>
        <begin position="6"/>
        <end position="75"/>
    </location>
</feature>